<evidence type="ECO:0000313" key="1">
    <source>
        <dbReference type="EMBL" id="MEV0708023.1"/>
    </source>
</evidence>
<organism evidence="1 2">
    <name type="scientific">Nocardia aurea</name>
    <dbReference type="NCBI Taxonomy" id="2144174"/>
    <lineage>
        <taxon>Bacteria</taxon>
        <taxon>Bacillati</taxon>
        <taxon>Actinomycetota</taxon>
        <taxon>Actinomycetes</taxon>
        <taxon>Mycobacteriales</taxon>
        <taxon>Nocardiaceae</taxon>
        <taxon>Nocardia</taxon>
    </lineage>
</organism>
<gene>
    <name evidence="1" type="ORF">AB0I48_10695</name>
</gene>
<keyword evidence="2" id="KW-1185">Reference proteome</keyword>
<sequence>MDVDGTCEPRSSPSAPRGFAGQAGAEFFAAFRDGLDRAIAMLDDLDESGVVLARLELAAAQRAREGVPIEAVRSAVSDSVRMCFGLIEPTAAHSVAGMKVDGVRMVEVLDLLTAAVDRAYGMRRGDGS</sequence>
<comment type="caution">
    <text evidence="1">The sequence shown here is derived from an EMBL/GenBank/DDBJ whole genome shotgun (WGS) entry which is preliminary data.</text>
</comment>
<protein>
    <submittedName>
        <fullName evidence="1">Uncharacterized protein</fullName>
    </submittedName>
</protein>
<evidence type="ECO:0000313" key="2">
    <source>
        <dbReference type="Proteomes" id="UP001551695"/>
    </source>
</evidence>
<proteinExistence type="predicted"/>
<dbReference type="RefSeq" id="WP_109525758.1">
    <property type="nucleotide sequence ID" value="NZ_JBEXKW010000011.1"/>
</dbReference>
<dbReference type="Proteomes" id="UP001551695">
    <property type="component" value="Unassembled WGS sequence"/>
</dbReference>
<name>A0ABV3FRG9_9NOCA</name>
<reference evidence="1 2" key="1">
    <citation type="submission" date="2024-06" db="EMBL/GenBank/DDBJ databases">
        <title>The Natural Products Discovery Center: Release of the First 8490 Sequenced Strains for Exploring Actinobacteria Biosynthetic Diversity.</title>
        <authorList>
            <person name="Kalkreuter E."/>
            <person name="Kautsar S.A."/>
            <person name="Yang D."/>
            <person name="Bader C.D."/>
            <person name="Teijaro C.N."/>
            <person name="Fluegel L."/>
            <person name="Davis C.M."/>
            <person name="Simpson J.R."/>
            <person name="Lauterbach L."/>
            <person name="Steele A.D."/>
            <person name="Gui C."/>
            <person name="Meng S."/>
            <person name="Li G."/>
            <person name="Viehrig K."/>
            <person name="Ye F."/>
            <person name="Su P."/>
            <person name="Kiefer A.F."/>
            <person name="Nichols A."/>
            <person name="Cepeda A.J."/>
            <person name="Yan W."/>
            <person name="Fan B."/>
            <person name="Jiang Y."/>
            <person name="Adhikari A."/>
            <person name="Zheng C.-J."/>
            <person name="Schuster L."/>
            <person name="Cowan T.M."/>
            <person name="Smanski M.J."/>
            <person name="Chevrette M.G."/>
            <person name="De Carvalho L.P.S."/>
            <person name="Shen B."/>
        </authorList>
    </citation>
    <scope>NUCLEOTIDE SEQUENCE [LARGE SCALE GENOMIC DNA]</scope>
    <source>
        <strain evidence="1 2">NPDC050403</strain>
    </source>
</reference>
<accession>A0ABV3FRG9</accession>
<dbReference type="EMBL" id="JBFAKC010000004">
    <property type="protein sequence ID" value="MEV0708023.1"/>
    <property type="molecule type" value="Genomic_DNA"/>
</dbReference>